<evidence type="ECO:0000313" key="2">
    <source>
        <dbReference type="EMBL" id="KAL1868872.1"/>
    </source>
</evidence>
<evidence type="ECO:0000256" key="1">
    <source>
        <dbReference type="SAM" id="Phobius"/>
    </source>
</evidence>
<proteinExistence type="predicted"/>
<name>A0ABR3WZH7_9PEZI</name>
<protein>
    <submittedName>
        <fullName evidence="2">Uncharacterized protein</fullName>
    </submittedName>
</protein>
<dbReference type="EMBL" id="JAZHXJ010000206">
    <property type="protein sequence ID" value="KAL1868872.1"/>
    <property type="molecule type" value="Genomic_DNA"/>
</dbReference>
<keyword evidence="1" id="KW-1133">Transmembrane helix</keyword>
<accession>A0ABR3WZH7</accession>
<sequence>MLNLFRQVFSALISFYAIDLAEQIQFQYAWLVFSLINVVFLVPMAFLRIYGKKIRTLSWQPAPTFHNDI</sequence>
<comment type="caution">
    <text evidence="2">The sequence shown here is derived from an EMBL/GenBank/DDBJ whole genome shotgun (WGS) entry which is preliminary data.</text>
</comment>
<keyword evidence="1" id="KW-0812">Transmembrane</keyword>
<feature type="transmembrane region" description="Helical" evidence="1">
    <location>
        <begin position="31"/>
        <end position="50"/>
    </location>
</feature>
<reference evidence="2 3" key="1">
    <citation type="journal article" date="2024" name="Commun. Biol.">
        <title>Comparative genomic analysis of thermophilic fungi reveals convergent evolutionary adaptations and gene losses.</title>
        <authorList>
            <person name="Steindorff A.S."/>
            <person name="Aguilar-Pontes M.V."/>
            <person name="Robinson A.J."/>
            <person name="Andreopoulos B."/>
            <person name="LaButti K."/>
            <person name="Kuo A."/>
            <person name="Mondo S."/>
            <person name="Riley R."/>
            <person name="Otillar R."/>
            <person name="Haridas S."/>
            <person name="Lipzen A."/>
            <person name="Grimwood J."/>
            <person name="Schmutz J."/>
            <person name="Clum A."/>
            <person name="Reid I.D."/>
            <person name="Moisan M.C."/>
            <person name="Butler G."/>
            <person name="Nguyen T.T.M."/>
            <person name="Dewar K."/>
            <person name="Conant G."/>
            <person name="Drula E."/>
            <person name="Henrissat B."/>
            <person name="Hansel C."/>
            <person name="Singer S."/>
            <person name="Hutchinson M.I."/>
            <person name="de Vries R.P."/>
            <person name="Natvig D.O."/>
            <person name="Powell A.J."/>
            <person name="Tsang A."/>
            <person name="Grigoriev I.V."/>
        </authorList>
    </citation>
    <scope>NUCLEOTIDE SEQUENCE [LARGE SCALE GENOMIC DNA]</scope>
    <source>
        <strain evidence="2 3">ATCC 24622</strain>
    </source>
</reference>
<dbReference type="Proteomes" id="UP001586593">
    <property type="component" value="Unassembled WGS sequence"/>
</dbReference>
<organism evidence="2 3">
    <name type="scientific">Phialemonium thermophilum</name>
    <dbReference type="NCBI Taxonomy" id="223376"/>
    <lineage>
        <taxon>Eukaryota</taxon>
        <taxon>Fungi</taxon>
        <taxon>Dikarya</taxon>
        <taxon>Ascomycota</taxon>
        <taxon>Pezizomycotina</taxon>
        <taxon>Sordariomycetes</taxon>
        <taxon>Sordariomycetidae</taxon>
        <taxon>Cephalothecales</taxon>
        <taxon>Cephalothecaceae</taxon>
        <taxon>Phialemonium</taxon>
    </lineage>
</organism>
<evidence type="ECO:0000313" key="3">
    <source>
        <dbReference type="Proteomes" id="UP001586593"/>
    </source>
</evidence>
<keyword evidence="1" id="KW-0472">Membrane</keyword>
<gene>
    <name evidence="2" type="ORF">VTK73DRAFT_3452</name>
</gene>
<keyword evidence="3" id="KW-1185">Reference proteome</keyword>